<dbReference type="EMBL" id="CP121646">
    <property type="protein sequence ID" value="WFU61045.1"/>
    <property type="molecule type" value="Genomic_DNA"/>
</dbReference>
<evidence type="ECO:0000313" key="3">
    <source>
        <dbReference type="Proteomes" id="UP001221546"/>
    </source>
</evidence>
<dbReference type="InterPro" id="IPR023606">
    <property type="entry name" value="CoA-Trfase_III_dom_1_sf"/>
</dbReference>
<dbReference type="SUPFAM" id="SSF89796">
    <property type="entry name" value="CoA-transferase family III (CaiB/BaiF)"/>
    <property type="match status" value="1"/>
</dbReference>
<dbReference type="Gene3D" id="3.40.50.10540">
    <property type="entry name" value="Crotonobetainyl-coa:carnitine coa-transferase, domain 1"/>
    <property type="match status" value="1"/>
</dbReference>
<dbReference type="InterPro" id="IPR050483">
    <property type="entry name" value="CoA-transferase_III_domain"/>
</dbReference>
<proteinExistence type="predicted"/>
<dbReference type="EC" id="2.8.3.-" evidence="2"/>
<reference evidence="2 3" key="1">
    <citation type="submission" date="2023-04" db="EMBL/GenBank/DDBJ databases">
        <title>Australian commercial rhizobial inoculants.</title>
        <authorList>
            <person name="Kohlmeier M.G."/>
            <person name="O'Hara G.W."/>
            <person name="Colombi E."/>
            <person name="Ramsay J.P."/>
            <person name="Terpolilli J."/>
        </authorList>
    </citation>
    <scope>NUCLEOTIDE SEQUENCE [LARGE SCALE GENOMIC DNA]</scope>
    <source>
        <strain evidence="2 3">CB627</strain>
    </source>
</reference>
<evidence type="ECO:0000256" key="1">
    <source>
        <dbReference type="ARBA" id="ARBA00022679"/>
    </source>
</evidence>
<keyword evidence="1 2" id="KW-0808">Transferase</keyword>
<dbReference type="Pfam" id="PF02515">
    <property type="entry name" value="CoA_transf_3"/>
    <property type="match status" value="1"/>
</dbReference>
<dbReference type="InterPro" id="IPR044855">
    <property type="entry name" value="CoA-Trfase_III_dom3_sf"/>
</dbReference>
<organism evidence="2 3">
    <name type="scientific">Bradyrhizobium brasilense</name>
    <dbReference type="NCBI Taxonomy" id="1419277"/>
    <lineage>
        <taxon>Bacteria</taxon>
        <taxon>Pseudomonadati</taxon>
        <taxon>Pseudomonadota</taxon>
        <taxon>Alphaproteobacteria</taxon>
        <taxon>Hyphomicrobiales</taxon>
        <taxon>Nitrobacteraceae</taxon>
        <taxon>Bradyrhizobium</taxon>
    </lineage>
</organism>
<evidence type="ECO:0000313" key="2">
    <source>
        <dbReference type="EMBL" id="WFU61045.1"/>
    </source>
</evidence>
<dbReference type="Proteomes" id="UP001221546">
    <property type="component" value="Chromosome"/>
</dbReference>
<dbReference type="PANTHER" id="PTHR48207">
    <property type="entry name" value="SUCCINATE--HYDROXYMETHYLGLUTARATE COA-TRANSFERASE"/>
    <property type="match status" value="1"/>
</dbReference>
<sequence length="399" mass="43525">MGPLQGIKVVDMTTVLMGPYATQMLGDYGADVIKVESPDGDVTRQIGPTRHPGMGPVFLNTNRSKRSVCLDLKKPAGREAVLRLIAKADVLVYNVRPQAMARLQLGYDVVSKVNPRLIYAGVFGFGQEGPYAAKPAYDDLIQGATALPALMAQTSDGVPRYVPNALVDRIVGLTAVGAICASLVHRDRTGQGQRVDIPMFETMAGFVMGDHMGGLTYDPPLDKGGYARHLSPDRRPYKTLDGYICVIVYNDKQWENFFKATGRDDLRSDPKFATFAGRATNIDVVYAELARILQTKTTAEWNGILEKADVPVMPMHDLESLLEDPHMVATGVFPVVDHPTEGRIRSMTPSARWSETKVEPSRLAPRLGEHSAEILREAGFSTEEIAAMVRDGAAKAVQA</sequence>
<dbReference type="InterPro" id="IPR003673">
    <property type="entry name" value="CoA-Trfase_fam_III"/>
</dbReference>
<protein>
    <submittedName>
        <fullName evidence="2">CoA transferase</fullName>
        <ecNumber evidence="2">2.8.3.-</ecNumber>
    </submittedName>
</protein>
<keyword evidence="3" id="KW-1185">Reference proteome</keyword>
<gene>
    <name evidence="2" type="ORF">QA636_26325</name>
</gene>
<dbReference type="GO" id="GO:0016740">
    <property type="term" value="F:transferase activity"/>
    <property type="evidence" value="ECO:0007669"/>
    <property type="project" value="UniProtKB-KW"/>
</dbReference>
<accession>A0ABY8J675</accession>
<dbReference type="Gene3D" id="3.30.1540.10">
    <property type="entry name" value="formyl-coa transferase, domain 3"/>
    <property type="match status" value="1"/>
</dbReference>
<dbReference type="RefSeq" id="WP_057019740.1">
    <property type="nucleotide sequence ID" value="NZ_CP121646.1"/>
</dbReference>
<dbReference type="PANTHER" id="PTHR48207:SF4">
    <property type="entry name" value="BLL6097 PROTEIN"/>
    <property type="match status" value="1"/>
</dbReference>
<name>A0ABY8J675_9BRAD</name>